<dbReference type="EMBL" id="LAZR01004143">
    <property type="protein sequence ID" value="KKN11358.1"/>
    <property type="molecule type" value="Genomic_DNA"/>
</dbReference>
<name>A0A0F9R1L8_9ZZZZ</name>
<dbReference type="AlphaFoldDB" id="A0A0F9R1L8"/>
<evidence type="ECO:0000313" key="1">
    <source>
        <dbReference type="EMBL" id="KKN11358.1"/>
    </source>
</evidence>
<accession>A0A0F9R1L8</accession>
<proteinExistence type="predicted"/>
<organism evidence="1">
    <name type="scientific">marine sediment metagenome</name>
    <dbReference type="NCBI Taxonomy" id="412755"/>
    <lineage>
        <taxon>unclassified sequences</taxon>
        <taxon>metagenomes</taxon>
        <taxon>ecological metagenomes</taxon>
    </lineage>
</organism>
<gene>
    <name evidence="1" type="ORF">LCGC14_1027400</name>
</gene>
<comment type="caution">
    <text evidence="1">The sequence shown here is derived from an EMBL/GenBank/DDBJ whole genome shotgun (WGS) entry which is preliminary data.</text>
</comment>
<reference evidence="1" key="1">
    <citation type="journal article" date="2015" name="Nature">
        <title>Complex archaea that bridge the gap between prokaryotes and eukaryotes.</title>
        <authorList>
            <person name="Spang A."/>
            <person name="Saw J.H."/>
            <person name="Jorgensen S.L."/>
            <person name="Zaremba-Niedzwiedzka K."/>
            <person name="Martijn J."/>
            <person name="Lind A.E."/>
            <person name="van Eijk R."/>
            <person name="Schleper C."/>
            <person name="Guy L."/>
            <person name="Ettema T.J."/>
        </authorList>
    </citation>
    <scope>NUCLEOTIDE SEQUENCE</scope>
</reference>
<sequence>MCARCSGELNSAWSNKPPSELLPGYYQVAHVENRKSTWVIEVRQSGGNLYVPLPGGGVKDENEFHTLPWLWGPRINLVEVPCALIFPHVSEGG</sequence>
<protein>
    <submittedName>
        <fullName evidence="1">Uncharacterized protein</fullName>
    </submittedName>
</protein>